<feature type="domain" description="PilZ" evidence="1">
    <location>
        <begin position="26"/>
        <end position="97"/>
    </location>
</feature>
<dbReference type="AlphaFoldDB" id="A0A2M9Y0G6"/>
<name>A0A2M9Y0G6_9LEPT</name>
<protein>
    <submittedName>
        <fullName evidence="2">PilZ domain-containing protein</fullName>
    </submittedName>
</protein>
<dbReference type="EMBL" id="RQFP01000001">
    <property type="protein sequence ID" value="TGK95216.1"/>
    <property type="molecule type" value="Genomic_DNA"/>
</dbReference>
<evidence type="ECO:0000313" key="3">
    <source>
        <dbReference type="Proteomes" id="UP000297891"/>
    </source>
</evidence>
<dbReference type="GO" id="GO:0035438">
    <property type="term" value="F:cyclic-di-GMP binding"/>
    <property type="evidence" value="ECO:0007669"/>
    <property type="project" value="InterPro"/>
</dbReference>
<dbReference type="RefSeq" id="WP_100791101.1">
    <property type="nucleotide sequence ID" value="NZ_NPDQ01000005.1"/>
</dbReference>
<comment type="caution">
    <text evidence="2">The sequence shown here is derived from an EMBL/GenBank/DDBJ whole genome shotgun (WGS) entry which is preliminary data.</text>
</comment>
<gene>
    <name evidence="2" type="ORF">EHQ30_00805</name>
</gene>
<sequence length="115" mass="13187">MLNTRRTERIESMDWDDLVLKLFSINENPEFLIARIGNISELGVSGNLNQEIRLNDRDLVTGIIESDLTRSRISFKGKIAWIKETDRGRHFGIKFLEELILPNFIIARSIAESAA</sequence>
<dbReference type="Proteomes" id="UP000297891">
    <property type="component" value="Unassembled WGS sequence"/>
</dbReference>
<dbReference type="OrthoDB" id="329716at2"/>
<dbReference type="NCBIfam" id="NF047488">
    <property type="entry name" value="Sig54regLEPBII2431"/>
    <property type="match status" value="1"/>
</dbReference>
<accession>A0A2M9Y0G6</accession>
<dbReference type="Pfam" id="PF07238">
    <property type="entry name" value="PilZ"/>
    <property type="match status" value="1"/>
</dbReference>
<reference evidence="2" key="1">
    <citation type="journal article" date="2019" name="PLoS Negl. Trop. Dis.">
        <title>Revisiting the worldwide diversity of Leptospira species in the environment.</title>
        <authorList>
            <person name="Vincent A.T."/>
            <person name="Schiettekatte O."/>
            <person name="Bourhy P."/>
            <person name="Veyrier F.J."/>
            <person name="Picardeau M."/>
        </authorList>
    </citation>
    <scope>NUCLEOTIDE SEQUENCE [LARGE SCALE GENOMIC DNA]</scope>
    <source>
        <strain evidence="2">201800277</strain>
    </source>
</reference>
<evidence type="ECO:0000313" key="2">
    <source>
        <dbReference type="EMBL" id="TGK95216.1"/>
    </source>
</evidence>
<evidence type="ECO:0000259" key="1">
    <source>
        <dbReference type="Pfam" id="PF07238"/>
    </source>
</evidence>
<organism evidence="2 3">
    <name type="scientific">Leptospira brenneri</name>
    <dbReference type="NCBI Taxonomy" id="2023182"/>
    <lineage>
        <taxon>Bacteria</taxon>
        <taxon>Pseudomonadati</taxon>
        <taxon>Spirochaetota</taxon>
        <taxon>Spirochaetia</taxon>
        <taxon>Leptospirales</taxon>
        <taxon>Leptospiraceae</taxon>
        <taxon>Leptospira</taxon>
    </lineage>
</organism>
<keyword evidence="3" id="KW-1185">Reference proteome</keyword>
<dbReference type="InterPro" id="IPR009875">
    <property type="entry name" value="PilZ_domain"/>
</dbReference>
<proteinExistence type="predicted"/>